<evidence type="ECO:0000313" key="2">
    <source>
        <dbReference type="Proteomes" id="UP000485058"/>
    </source>
</evidence>
<evidence type="ECO:0000313" key="1">
    <source>
        <dbReference type="EMBL" id="GFH29179.1"/>
    </source>
</evidence>
<gene>
    <name evidence="1" type="ORF">HaLaN_27802</name>
</gene>
<organism evidence="1 2">
    <name type="scientific">Haematococcus lacustris</name>
    <name type="common">Green alga</name>
    <name type="synonym">Haematococcus pluvialis</name>
    <dbReference type="NCBI Taxonomy" id="44745"/>
    <lineage>
        <taxon>Eukaryota</taxon>
        <taxon>Viridiplantae</taxon>
        <taxon>Chlorophyta</taxon>
        <taxon>core chlorophytes</taxon>
        <taxon>Chlorophyceae</taxon>
        <taxon>CS clade</taxon>
        <taxon>Chlamydomonadales</taxon>
        <taxon>Haematococcaceae</taxon>
        <taxon>Haematococcus</taxon>
    </lineage>
</organism>
<feature type="non-terminal residue" evidence="1">
    <location>
        <position position="1"/>
    </location>
</feature>
<accession>A0A6A0A8Y0</accession>
<dbReference type="AlphaFoldDB" id="A0A6A0A8Y0"/>
<reference evidence="1 2" key="1">
    <citation type="submission" date="2020-02" db="EMBL/GenBank/DDBJ databases">
        <title>Draft genome sequence of Haematococcus lacustris strain NIES-144.</title>
        <authorList>
            <person name="Morimoto D."/>
            <person name="Nakagawa S."/>
            <person name="Yoshida T."/>
            <person name="Sawayama S."/>
        </authorList>
    </citation>
    <scope>NUCLEOTIDE SEQUENCE [LARGE SCALE GENOMIC DNA]</scope>
    <source>
        <strain evidence="1 2">NIES-144</strain>
    </source>
</reference>
<protein>
    <submittedName>
        <fullName evidence="1">Uncharacterized protein</fullName>
    </submittedName>
</protein>
<dbReference type="Proteomes" id="UP000485058">
    <property type="component" value="Unassembled WGS sequence"/>
</dbReference>
<proteinExistence type="predicted"/>
<comment type="caution">
    <text evidence="1">The sequence shown here is derived from an EMBL/GenBank/DDBJ whole genome shotgun (WGS) entry which is preliminary data.</text>
</comment>
<dbReference type="EMBL" id="BLLF01004220">
    <property type="protein sequence ID" value="GFH29179.1"/>
    <property type="molecule type" value="Genomic_DNA"/>
</dbReference>
<sequence>MTVSGEEVNALRLALAQPPPLHRLIVVVSCRAEEAAGLLFI</sequence>
<name>A0A6A0A8Y0_HAELA</name>
<feature type="non-terminal residue" evidence="1">
    <location>
        <position position="41"/>
    </location>
</feature>
<keyword evidence="2" id="KW-1185">Reference proteome</keyword>